<keyword evidence="5 9" id="KW-0418">Kinase</keyword>
<comment type="caution">
    <text evidence="9">The sequence shown here is derived from an EMBL/GenBank/DDBJ whole genome shotgun (WGS) entry which is preliminary data.</text>
</comment>
<evidence type="ECO:0000256" key="1">
    <source>
        <dbReference type="ARBA" id="ARBA00013247"/>
    </source>
</evidence>
<dbReference type="GO" id="GO:0006164">
    <property type="term" value="P:purine nucleotide biosynthetic process"/>
    <property type="evidence" value="ECO:0007669"/>
    <property type="project" value="TreeGrafter"/>
</dbReference>
<dbReference type="EMBL" id="VSSQ01016388">
    <property type="protein sequence ID" value="MPM57675.1"/>
    <property type="molecule type" value="Genomic_DNA"/>
</dbReference>
<dbReference type="InterPro" id="IPR029057">
    <property type="entry name" value="PRTase-like"/>
</dbReference>
<name>A0A645AWQ2_9ZZZZ</name>
<dbReference type="GO" id="GO:0000287">
    <property type="term" value="F:magnesium ion binding"/>
    <property type="evidence" value="ECO:0007669"/>
    <property type="project" value="InterPro"/>
</dbReference>
<keyword evidence="7" id="KW-0460">Magnesium</keyword>
<comment type="catalytic activity">
    <reaction evidence="8">
        <text>D-ribose 5-phosphate + ATP = 5-phospho-alpha-D-ribose 1-diphosphate + AMP + H(+)</text>
        <dbReference type="Rhea" id="RHEA:15609"/>
        <dbReference type="ChEBI" id="CHEBI:15378"/>
        <dbReference type="ChEBI" id="CHEBI:30616"/>
        <dbReference type="ChEBI" id="CHEBI:58017"/>
        <dbReference type="ChEBI" id="CHEBI:78346"/>
        <dbReference type="ChEBI" id="CHEBI:456215"/>
        <dbReference type="EC" id="2.7.6.1"/>
    </reaction>
</comment>
<keyword evidence="2 9" id="KW-0808">Transferase</keyword>
<dbReference type="PANTHER" id="PTHR10210:SF32">
    <property type="entry name" value="RIBOSE-PHOSPHATE PYROPHOSPHOKINASE 2"/>
    <property type="match status" value="1"/>
</dbReference>
<dbReference type="InterPro" id="IPR005946">
    <property type="entry name" value="Rib-P_diPkinase"/>
</dbReference>
<dbReference type="GO" id="GO:0005524">
    <property type="term" value="F:ATP binding"/>
    <property type="evidence" value="ECO:0007669"/>
    <property type="project" value="UniProtKB-KW"/>
</dbReference>
<dbReference type="Gene3D" id="3.40.50.2020">
    <property type="match status" value="2"/>
</dbReference>
<reference evidence="9" key="1">
    <citation type="submission" date="2019-08" db="EMBL/GenBank/DDBJ databases">
        <authorList>
            <person name="Kucharzyk K."/>
            <person name="Murdoch R.W."/>
            <person name="Higgins S."/>
            <person name="Loffler F."/>
        </authorList>
    </citation>
    <scope>NUCLEOTIDE SEQUENCE</scope>
</reference>
<evidence type="ECO:0000256" key="5">
    <source>
        <dbReference type="ARBA" id="ARBA00022777"/>
    </source>
</evidence>
<evidence type="ECO:0000313" key="9">
    <source>
        <dbReference type="EMBL" id="MPM57675.1"/>
    </source>
</evidence>
<dbReference type="GO" id="GO:0016301">
    <property type="term" value="F:kinase activity"/>
    <property type="evidence" value="ECO:0007669"/>
    <property type="project" value="UniProtKB-KW"/>
</dbReference>
<evidence type="ECO:0000256" key="2">
    <source>
        <dbReference type="ARBA" id="ARBA00022679"/>
    </source>
</evidence>
<dbReference type="AlphaFoldDB" id="A0A645AWQ2"/>
<evidence type="ECO:0000256" key="7">
    <source>
        <dbReference type="ARBA" id="ARBA00022842"/>
    </source>
</evidence>
<keyword evidence="3" id="KW-0479">Metal-binding</keyword>
<dbReference type="GO" id="GO:0006015">
    <property type="term" value="P:5-phosphoribose 1-diphosphate biosynthetic process"/>
    <property type="evidence" value="ECO:0007669"/>
    <property type="project" value="TreeGrafter"/>
</dbReference>
<dbReference type="CDD" id="cd06223">
    <property type="entry name" value="PRTases_typeI"/>
    <property type="match status" value="1"/>
</dbReference>
<dbReference type="NCBIfam" id="TIGR01251">
    <property type="entry name" value="ribP_PPkin"/>
    <property type="match status" value="1"/>
</dbReference>
<dbReference type="GO" id="GO:0005737">
    <property type="term" value="C:cytoplasm"/>
    <property type="evidence" value="ECO:0007669"/>
    <property type="project" value="TreeGrafter"/>
</dbReference>
<dbReference type="GO" id="GO:0009156">
    <property type="term" value="P:ribonucleoside monophosphate biosynthetic process"/>
    <property type="evidence" value="ECO:0007669"/>
    <property type="project" value="InterPro"/>
</dbReference>
<accession>A0A645AWQ2</accession>
<protein>
    <recommendedName>
        <fullName evidence="1">ribose-phosphate diphosphokinase</fullName>
        <ecNumber evidence="1">2.7.6.1</ecNumber>
    </recommendedName>
</protein>
<gene>
    <name evidence="9" type="primary">prs_32</name>
    <name evidence="9" type="ORF">SDC9_104498</name>
</gene>
<dbReference type="Pfam" id="PF14572">
    <property type="entry name" value="Pribosyl_synth"/>
    <property type="match status" value="1"/>
</dbReference>
<dbReference type="PROSITE" id="PS00114">
    <property type="entry name" value="PRPP_SYNTHASE"/>
    <property type="match status" value="1"/>
</dbReference>
<dbReference type="InterPro" id="IPR000842">
    <property type="entry name" value="PRib_PP_synth_CS"/>
</dbReference>
<dbReference type="PANTHER" id="PTHR10210">
    <property type="entry name" value="RIBOSE-PHOSPHATE DIPHOSPHOKINASE FAMILY MEMBER"/>
    <property type="match status" value="1"/>
</dbReference>
<keyword evidence="4" id="KW-0547">Nucleotide-binding</keyword>
<evidence type="ECO:0000256" key="3">
    <source>
        <dbReference type="ARBA" id="ARBA00022723"/>
    </source>
</evidence>
<sequence length="207" mass="22869">MDLHAPQVQGFFKKPVDHLYAKELLCEYIRRQGIVNEDLVVVSPDAGSAKRAREYATELNCPVAIGDKMRFGHDENAKVLEVIGDVKDKNCLVIDDFSISGGTLVDVSYALRDKGAKKIYAALSHNVLGEEGVKKIDASPIEFLVSTDTLECPAASLSPKIRFISAAPMFAQAVKIIHDRAPMSTMFEQRVSKRLLDMSFAEQQTLL</sequence>
<evidence type="ECO:0000256" key="6">
    <source>
        <dbReference type="ARBA" id="ARBA00022840"/>
    </source>
</evidence>
<proteinExistence type="predicted"/>
<keyword evidence="6" id="KW-0067">ATP-binding</keyword>
<evidence type="ECO:0000256" key="4">
    <source>
        <dbReference type="ARBA" id="ARBA00022741"/>
    </source>
</evidence>
<dbReference type="EC" id="2.7.6.1" evidence="1"/>
<dbReference type="InterPro" id="IPR000836">
    <property type="entry name" value="PRTase_dom"/>
</dbReference>
<organism evidence="9">
    <name type="scientific">bioreactor metagenome</name>
    <dbReference type="NCBI Taxonomy" id="1076179"/>
    <lineage>
        <taxon>unclassified sequences</taxon>
        <taxon>metagenomes</taxon>
        <taxon>ecological metagenomes</taxon>
    </lineage>
</organism>
<evidence type="ECO:0000256" key="8">
    <source>
        <dbReference type="ARBA" id="ARBA00049535"/>
    </source>
</evidence>
<dbReference type="GO" id="GO:0004749">
    <property type="term" value="F:ribose phosphate diphosphokinase activity"/>
    <property type="evidence" value="ECO:0007669"/>
    <property type="project" value="UniProtKB-EC"/>
</dbReference>
<dbReference type="SUPFAM" id="SSF53271">
    <property type="entry name" value="PRTase-like"/>
    <property type="match status" value="1"/>
</dbReference>
<dbReference type="GO" id="GO:0002189">
    <property type="term" value="C:ribose phosphate diphosphokinase complex"/>
    <property type="evidence" value="ECO:0007669"/>
    <property type="project" value="TreeGrafter"/>
</dbReference>